<feature type="region of interest" description="Disordered" evidence="1">
    <location>
        <begin position="666"/>
        <end position="688"/>
    </location>
</feature>
<feature type="compositionally biased region" description="Polar residues" evidence="1">
    <location>
        <begin position="841"/>
        <end position="855"/>
    </location>
</feature>
<accession>A0A8H3TX65</accession>
<dbReference type="AlphaFoldDB" id="A0A8H3TX65"/>
<organism evidence="4 5">
    <name type="scientific">Naganishia liquefaciens</name>
    <dbReference type="NCBI Taxonomy" id="104408"/>
    <lineage>
        <taxon>Eukaryota</taxon>
        <taxon>Fungi</taxon>
        <taxon>Dikarya</taxon>
        <taxon>Basidiomycota</taxon>
        <taxon>Agaricomycotina</taxon>
        <taxon>Tremellomycetes</taxon>
        <taxon>Filobasidiales</taxon>
        <taxon>Filobasidiaceae</taxon>
        <taxon>Naganishia</taxon>
    </lineage>
</organism>
<sequence length="954" mass="105124">MAARRTPGDAGIARSRQRSQRDHGDRPRREEPEPTMRRIPRDSARTDGRSSGGRRDAHSSSTVLRSGNNSSGRESGGALVAEIERQTGVLKQALHGHGHGSRRAGVPWDTTVQTAARRLRTAHVVLLVEHYTNPAAQGIDALWMTTSYWLIGAYRSMIADVERRVGAAGVGGGVGGKRRGPSAEGERERESGPVELRKLVTRFQRFLTSEITFYQWLIRTLVARFDLFGRHVEGAEVKGYLAMLREGLDETNDEVEQQRDDGAVPGQRRSSSDEERTHHPDRLTSLDSTPLRLSREETHKKLQLVHKALLCLGDISRYKELYGPERERKRLKRDGSGSGVGRRNGKPGPAGGRLKEQEERFARAKRYYAVAKGVLPDNGNPFNQLAVISVETGDTFDAIYHYHRALACAQPFTSAGQNLERSLERARRDWAVYVEEFKAAHEGCVPGFEVAKGQEVEGYKQEVVVMQAINGDERLYDNDLLDSHEDHLHHLLMNRVLPSAIIVKIIVLAIAADFNTMMAQVPFASDEWYFLDSLNVAYTICCAARDEVASCLDPETLRAVEAGRGFSATAASEGQVDINLSTNITAALRRMLPALRIISKWVKANVTRLARAQQGGGVQQAEVERFAGGYTDLLRHMGALFPLEQLPRLDAPLEEDHDMKGFSPLKRGMMDKSESSDAGGANPPEVHPNEEQLMRISDILLDGKLVLLQAEAKQLFNAIPAAPAAPVVAQTANQLANLQLQHVRAFVPRSNPEIESEVASVSTETEDDPVNLAMRATMGDGSSMEDEDEMFDEELEEEEEQLVWGGRNAPTPPALADTPRTGATTALDLVNNLVNHTVRRPSQISSPTHRQSFSEQARPPNRLFGGSVGSIWAPAMGEVNTMDVPRSRSGSGAGFPRVQRDSVHSPSPWGTPDLHRTPQQDAANSFGSPTVPDFTMRRVDRQVGDANPPFMPFG</sequence>
<evidence type="ECO:0000256" key="1">
    <source>
        <dbReference type="SAM" id="MobiDB-lite"/>
    </source>
</evidence>
<dbReference type="SUPFAM" id="SSF48452">
    <property type="entry name" value="TPR-like"/>
    <property type="match status" value="1"/>
</dbReference>
<feature type="compositionally biased region" description="Polar residues" evidence="1">
    <location>
        <begin position="919"/>
        <end position="928"/>
    </location>
</feature>
<dbReference type="InterPro" id="IPR011990">
    <property type="entry name" value="TPR-like_helical_dom_sf"/>
</dbReference>
<proteinExistence type="predicted"/>
<comment type="caution">
    <text evidence="4">The sequence shown here is derived from an EMBL/GenBank/DDBJ whole genome shotgun (WGS) entry which is preliminary data.</text>
</comment>
<feature type="compositionally biased region" description="Low complexity" evidence="1">
    <location>
        <begin position="59"/>
        <end position="76"/>
    </location>
</feature>
<gene>
    <name evidence="4" type="ORF">NliqN6_5126</name>
</gene>
<evidence type="ECO:0000259" key="2">
    <source>
        <dbReference type="Pfam" id="PF10373"/>
    </source>
</evidence>
<reference evidence="4" key="1">
    <citation type="submission" date="2020-07" db="EMBL/GenBank/DDBJ databases">
        <title>Draft Genome Sequence of a Deep-Sea Yeast, Naganishia (Cryptococcus) liquefaciens strain N6.</title>
        <authorList>
            <person name="Han Y.W."/>
            <person name="Kajitani R."/>
            <person name="Morimoto H."/>
            <person name="Parhat M."/>
            <person name="Tsubouchi H."/>
            <person name="Bakenova O."/>
            <person name="Ogata M."/>
            <person name="Argunhan B."/>
            <person name="Aoki R."/>
            <person name="Kajiwara S."/>
            <person name="Itoh T."/>
            <person name="Iwasaki H."/>
        </authorList>
    </citation>
    <scope>NUCLEOTIDE SEQUENCE</scope>
    <source>
        <strain evidence="4">N6</strain>
    </source>
</reference>
<dbReference type="InterPro" id="IPR019458">
    <property type="entry name" value="Est1-like_N"/>
</dbReference>
<name>A0A8H3TX65_9TREE</name>
<dbReference type="Pfam" id="PF10373">
    <property type="entry name" value="EST1_DNA_bind"/>
    <property type="match status" value="1"/>
</dbReference>
<dbReference type="OrthoDB" id="69928at2759"/>
<keyword evidence="5" id="KW-1185">Reference proteome</keyword>
<feature type="region of interest" description="Disordered" evidence="1">
    <location>
        <begin position="882"/>
        <end position="954"/>
    </location>
</feature>
<dbReference type="PANTHER" id="PTHR15696:SF36">
    <property type="entry name" value="NONSENSE-MEDIATED MRNA DECAY FACTOR"/>
    <property type="match status" value="1"/>
</dbReference>
<dbReference type="Proteomes" id="UP000620104">
    <property type="component" value="Unassembled WGS sequence"/>
</dbReference>
<dbReference type="EMBL" id="BLZA01000030">
    <property type="protein sequence ID" value="GHJ88724.1"/>
    <property type="molecule type" value="Genomic_DNA"/>
</dbReference>
<protein>
    <recommendedName>
        <fullName evidence="6">Tetratricopeptide repeat protein</fullName>
    </recommendedName>
</protein>
<feature type="region of interest" description="Disordered" evidence="1">
    <location>
        <begin position="1"/>
        <end position="76"/>
    </location>
</feature>
<feature type="domain" description="DNA/RNA-binding" evidence="2">
    <location>
        <begin position="364"/>
        <end position="667"/>
    </location>
</feature>
<feature type="compositionally biased region" description="Basic and acidic residues" evidence="1">
    <location>
        <begin position="270"/>
        <end position="284"/>
    </location>
</feature>
<feature type="region of interest" description="Disordered" evidence="1">
    <location>
        <begin position="170"/>
        <end position="192"/>
    </location>
</feature>
<feature type="region of interest" description="Disordered" evidence="1">
    <location>
        <begin position="841"/>
        <end position="860"/>
    </location>
</feature>
<evidence type="ECO:0000313" key="5">
    <source>
        <dbReference type="Proteomes" id="UP000620104"/>
    </source>
</evidence>
<dbReference type="PANTHER" id="PTHR15696">
    <property type="entry name" value="SMG-7 SUPPRESSOR WITH MORPHOLOGICAL EFFECT ON GENITALIA PROTEIN 7"/>
    <property type="match status" value="1"/>
</dbReference>
<feature type="domain" description="Telomerase activating protein Est1-like N-terminal" evidence="3">
    <location>
        <begin position="140"/>
        <end position="322"/>
    </location>
</feature>
<dbReference type="InterPro" id="IPR018834">
    <property type="entry name" value="DNA/RNA-bd_Est1-type"/>
</dbReference>
<dbReference type="InterPro" id="IPR045153">
    <property type="entry name" value="Est1/Ebs1-like"/>
</dbReference>
<evidence type="ECO:0000313" key="4">
    <source>
        <dbReference type="EMBL" id="GHJ88724.1"/>
    </source>
</evidence>
<dbReference type="Pfam" id="PF10374">
    <property type="entry name" value="EST1"/>
    <property type="match status" value="1"/>
</dbReference>
<dbReference type="Gene3D" id="1.25.40.10">
    <property type="entry name" value="Tetratricopeptide repeat domain"/>
    <property type="match status" value="1"/>
</dbReference>
<evidence type="ECO:0008006" key="6">
    <source>
        <dbReference type="Google" id="ProtNLM"/>
    </source>
</evidence>
<evidence type="ECO:0000259" key="3">
    <source>
        <dbReference type="Pfam" id="PF10374"/>
    </source>
</evidence>
<feature type="compositionally biased region" description="Basic and acidic residues" evidence="1">
    <location>
        <begin position="19"/>
        <end position="58"/>
    </location>
</feature>
<feature type="region of interest" description="Disordered" evidence="1">
    <location>
        <begin position="251"/>
        <end position="291"/>
    </location>
</feature>
<feature type="region of interest" description="Disordered" evidence="1">
    <location>
        <begin position="326"/>
        <end position="355"/>
    </location>
</feature>